<dbReference type="EMBL" id="CAJOBP010096137">
    <property type="protein sequence ID" value="CAF4962783.1"/>
    <property type="molecule type" value="Genomic_DNA"/>
</dbReference>
<reference evidence="2" key="1">
    <citation type="submission" date="2021-02" db="EMBL/GenBank/DDBJ databases">
        <authorList>
            <person name="Nowell W R."/>
        </authorList>
    </citation>
    <scope>NUCLEOTIDE SEQUENCE</scope>
</reference>
<protein>
    <submittedName>
        <fullName evidence="2">Uncharacterized protein</fullName>
    </submittedName>
</protein>
<feature type="non-terminal residue" evidence="2">
    <location>
        <position position="80"/>
    </location>
</feature>
<organism evidence="2 4">
    <name type="scientific">Rotaria socialis</name>
    <dbReference type="NCBI Taxonomy" id="392032"/>
    <lineage>
        <taxon>Eukaryota</taxon>
        <taxon>Metazoa</taxon>
        <taxon>Spiralia</taxon>
        <taxon>Gnathifera</taxon>
        <taxon>Rotifera</taxon>
        <taxon>Eurotatoria</taxon>
        <taxon>Bdelloidea</taxon>
        <taxon>Philodinida</taxon>
        <taxon>Philodinidae</taxon>
        <taxon>Rotaria</taxon>
    </lineage>
</organism>
<evidence type="ECO:0000313" key="4">
    <source>
        <dbReference type="Proteomes" id="UP000663873"/>
    </source>
</evidence>
<feature type="region of interest" description="Disordered" evidence="1">
    <location>
        <begin position="44"/>
        <end position="80"/>
    </location>
</feature>
<dbReference type="Proteomes" id="UP000663848">
    <property type="component" value="Unassembled WGS sequence"/>
</dbReference>
<evidence type="ECO:0000313" key="3">
    <source>
        <dbReference type="EMBL" id="CAF5092067.1"/>
    </source>
</evidence>
<keyword evidence="4" id="KW-1185">Reference proteome</keyword>
<gene>
    <name evidence="3" type="ORF">QYT958_LOCUS44388</name>
    <name evidence="2" type="ORF">UJA718_LOCUS48336</name>
</gene>
<evidence type="ECO:0000313" key="2">
    <source>
        <dbReference type="EMBL" id="CAF4962783.1"/>
    </source>
</evidence>
<comment type="caution">
    <text evidence="2">The sequence shown here is derived from an EMBL/GenBank/DDBJ whole genome shotgun (WGS) entry which is preliminary data.</text>
</comment>
<dbReference type="EMBL" id="CAJOBR010068411">
    <property type="protein sequence ID" value="CAF5092067.1"/>
    <property type="molecule type" value="Genomic_DNA"/>
</dbReference>
<name>A0A821YL89_9BILA</name>
<sequence>APVVPSPKIPIKPPILKQLKLDQFLKAIPPEADSLANEELEIKSENSEEIHLQSRRISRNTRLNSASKFENSSESSNKPD</sequence>
<proteinExistence type="predicted"/>
<accession>A0A821YL89</accession>
<dbReference type="AlphaFoldDB" id="A0A821YL89"/>
<dbReference type="Proteomes" id="UP000663873">
    <property type="component" value="Unassembled WGS sequence"/>
</dbReference>
<feature type="non-terminal residue" evidence="2">
    <location>
        <position position="1"/>
    </location>
</feature>
<evidence type="ECO:0000256" key="1">
    <source>
        <dbReference type="SAM" id="MobiDB-lite"/>
    </source>
</evidence>
<feature type="compositionally biased region" description="Low complexity" evidence="1">
    <location>
        <begin position="64"/>
        <end position="80"/>
    </location>
</feature>